<proteinExistence type="predicted"/>
<gene>
    <name evidence="1" type="ORF">NC653_028979</name>
</gene>
<dbReference type="AlphaFoldDB" id="A0AAD6M1A2"/>
<evidence type="ECO:0000313" key="1">
    <source>
        <dbReference type="EMBL" id="KAJ6976960.1"/>
    </source>
</evidence>
<protein>
    <submittedName>
        <fullName evidence="1">Uncharacterized protein</fullName>
    </submittedName>
</protein>
<accession>A0AAD6M1A2</accession>
<reference evidence="1" key="1">
    <citation type="journal article" date="2023" name="Mol. Ecol. Resour.">
        <title>Chromosome-level genome assembly of a triploid poplar Populus alba 'Berolinensis'.</title>
        <authorList>
            <person name="Chen S."/>
            <person name="Yu Y."/>
            <person name="Wang X."/>
            <person name="Wang S."/>
            <person name="Zhang T."/>
            <person name="Zhou Y."/>
            <person name="He R."/>
            <person name="Meng N."/>
            <person name="Wang Y."/>
            <person name="Liu W."/>
            <person name="Liu Z."/>
            <person name="Liu J."/>
            <person name="Guo Q."/>
            <person name="Huang H."/>
            <person name="Sederoff R.R."/>
            <person name="Wang G."/>
            <person name="Qu G."/>
            <person name="Chen S."/>
        </authorList>
    </citation>
    <scope>NUCLEOTIDE SEQUENCE</scope>
    <source>
        <strain evidence="1">SC-2020</strain>
    </source>
</reference>
<organism evidence="1 2">
    <name type="scientific">Populus alba x Populus x berolinensis</name>
    <dbReference type="NCBI Taxonomy" id="444605"/>
    <lineage>
        <taxon>Eukaryota</taxon>
        <taxon>Viridiplantae</taxon>
        <taxon>Streptophyta</taxon>
        <taxon>Embryophyta</taxon>
        <taxon>Tracheophyta</taxon>
        <taxon>Spermatophyta</taxon>
        <taxon>Magnoliopsida</taxon>
        <taxon>eudicotyledons</taxon>
        <taxon>Gunneridae</taxon>
        <taxon>Pentapetalae</taxon>
        <taxon>rosids</taxon>
        <taxon>fabids</taxon>
        <taxon>Malpighiales</taxon>
        <taxon>Salicaceae</taxon>
        <taxon>Saliceae</taxon>
        <taxon>Populus</taxon>
    </lineage>
</organism>
<evidence type="ECO:0000313" key="2">
    <source>
        <dbReference type="Proteomes" id="UP001164929"/>
    </source>
</evidence>
<name>A0AAD6M1A2_9ROSI</name>
<dbReference type="EMBL" id="JAQIZT010000012">
    <property type="protein sequence ID" value="KAJ6976960.1"/>
    <property type="molecule type" value="Genomic_DNA"/>
</dbReference>
<sequence>MIVFINCCSKGGGWHNSSRDLDGLKGEALSSQQVSGNKLDGVGFAQSRSFTGFNQELKNPILEISLGRPEYWQNEEHE</sequence>
<dbReference type="Proteomes" id="UP001164929">
    <property type="component" value="Chromosome 12"/>
</dbReference>
<keyword evidence="2" id="KW-1185">Reference proteome</keyword>
<comment type="caution">
    <text evidence="1">The sequence shown here is derived from an EMBL/GenBank/DDBJ whole genome shotgun (WGS) entry which is preliminary data.</text>
</comment>